<dbReference type="PANTHER" id="PTHR30519">
    <property type="entry name" value="5-METHYLTETRAHYDROPTEROYLTRIGLUTAMATE--HOMOCYSTEINE METHYLTRANSFERASE"/>
    <property type="match status" value="1"/>
</dbReference>
<comment type="caution">
    <text evidence="13">The sequence shown here is derived from an EMBL/GenBank/DDBJ whole genome shotgun (WGS) entry which is preliminary data.</text>
</comment>
<proteinExistence type="inferred from homology"/>
<dbReference type="Gene3D" id="3.20.20.210">
    <property type="match status" value="2"/>
</dbReference>
<feature type="binding site" evidence="10">
    <location>
        <position position="685"/>
    </location>
    <ligand>
        <name>Zn(2+)</name>
        <dbReference type="ChEBI" id="CHEBI:29105"/>
        <note>catalytic</note>
    </ligand>
</feature>
<feature type="binding site" evidence="10">
    <location>
        <begin position="451"/>
        <end position="453"/>
    </location>
    <ligand>
        <name>L-homocysteine</name>
        <dbReference type="ChEBI" id="CHEBI:58199"/>
    </ligand>
</feature>
<dbReference type="InterPro" id="IPR038071">
    <property type="entry name" value="UROD/MetE-like_sf"/>
</dbReference>
<feature type="active site" description="Proton donor" evidence="10">
    <location>
        <position position="714"/>
    </location>
</feature>
<evidence type="ECO:0000256" key="5">
    <source>
        <dbReference type="ARBA" id="ARBA00022605"/>
    </source>
</evidence>
<evidence type="ECO:0000313" key="14">
    <source>
        <dbReference type="Proteomes" id="UP000636010"/>
    </source>
</evidence>
<feature type="binding site" evidence="10">
    <location>
        <position position="117"/>
    </location>
    <ligand>
        <name>5-methyltetrahydropteroyltri-L-glutamate</name>
        <dbReference type="ChEBI" id="CHEBI:58207"/>
    </ligand>
</feature>
<dbReference type="InterPro" id="IPR006276">
    <property type="entry name" value="Cobalamin-indep_Met_synthase"/>
</dbReference>
<evidence type="ECO:0000313" key="13">
    <source>
        <dbReference type="EMBL" id="GGC20070.1"/>
    </source>
</evidence>
<evidence type="ECO:0000256" key="7">
    <source>
        <dbReference type="ARBA" id="ARBA00022723"/>
    </source>
</evidence>
<feature type="binding site" evidence="10">
    <location>
        <begin position="15"/>
        <end position="18"/>
    </location>
    <ligand>
        <name>5-methyltetrahydropteroyltri-L-glutamate</name>
        <dbReference type="ChEBI" id="CHEBI:58207"/>
    </ligand>
</feature>
<comment type="function">
    <text evidence="1 10">Catalyzes the transfer of a methyl group from 5-methyltetrahydrofolate to homocysteine resulting in methionine formation.</text>
</comment>
<keyword evidence="7 10" id="KW-0479">Metal-binding</keyword>
<dbReference type="NCBIfam" id="TIGR01371">
    <property type="entry name" value="met_syn_B12ind"/>
    <property type="match status" value="1"/>
</dbReference>
<dbReference type="InterPro" id="IPR002629">
    <property type="entry name" value="Met_Synth_C/arc"/>
</dbReference>
<reference evidence="14" key="1">
    <citation type="journal article" date="2019" name="Int. J. Syst. Evol. Microbiol.">
        <title>The Global Catalogue of Microorganisms (GCM) 10K type strain sequencing project: providing services to taxonomists for standard genome sequencing and annotation.</title>
        <authorList>
            <consortium name="The Broad Institute Genomics Platform"/>
            <consortium name="The Broad Institute Genome Sequencing Center for Infectious Disease"/>
            <person name="Wu L."/>
            <person name="Ma J."/>
        </authorList>
    </citation>
    <scope>NUCLEOTIDE SEQUENCE [LARGE SCALE GENOMIC DNA]</scope>
    <source>
        <strain evidence="14">CGMCC 1.10832</strain>
    </source>
</reference>
<dbReference type="GO" id="GO:0008168">
    <property type="term" value="F:methyltransferase activity"/>
    <property type="evidence" value="ECO:0007669"/>
    <property type="project" value="UniProtKB-KW"/>
</dbReference>
<evidence type="ECO:0000256" key="3">
    <source>
        <dbReference type="ARBA" id="ARBA00009553"/>
    </source>
</evidence>
<dbReference type="HAMAP" id="MF_00172">
    <property type="entry name" value="Meth_synth"/>
    <property type="match status" value="1"/>
</dbReference>
<feature type="binding site" evidence="10">
    <location>
        <position position="504"/>
    </location>
    <ligand>
        <name>L-homocysteine</name>
        <dbReference type="ChEBI" id="CHEBI:58199"/>
    </ligand>
</feature>
<evidence type="ECO:0000256" key="10">
    <source>
        <dbReference type="HAMAP-Rule" id="MF_00172"/>
    </source>
</evidence>
<evidence type="ECO:0000256" key="6">
    <source>
        <dbReference type="ARBA" id="ARBA00022679"/>
    </source>
</evidence>
<feature type="binding site" evidence="10">
    <location>
        <position position="619"/>
    </location>
    <ligand>
        <name>L-methionine</name>
        <dbReference type="ChEBI" id="CHEBI:57844"/>
    </ligand>
</feature>
<dbReference type="SUPFAM" id="SSF51726">
    <property type="entry name" value="UROD/MetE-like"/>
    <property type="match status" value="2"/>
</dbReference>
<gene>
    <name evidence="10 13" type="primary">metE</name>
    <name evidence="13" type="ORF">GCM10011506_01450</name>
</gene>
<evidence type="ECO:0000259" key="11">
    <source>
        <dbReference type="Pfam" id="PF01717"/>
    </source>
</evidence>
<dbReference type="PIRSF" id="PIRSF000382">
    <property type="entry name" value="MeTrfase_B12_ind"/>
    <property type="match status" value="1"/>
</dbReference>
<evidence type="ECO:0000256" key="8">
    <source>
        <dbReference type="ARBA" id="ARBA00022833"/>
    </source>
</evidence>
<feature type="binding site" evidence="10">
    <location>
        <position position="619"/>
    </location>
    <ligand>
        <name>L-homocysteine</name>
        <dbReference type="ChEBI" id="CHEBI:58199"/>
    </ligand>
</feature>
<dbReference type="InterPro" id="IPR013215">
    <property type="entry name" value="Cbl-indep_Met_Synth_N"/>
</dbReference>
<name>A0ABQ1L5X5_9BACT</name>
<comment type="catalytic activity">
    <reaction evidence="10">
        <text>5-methyltetrahydropteroyltri-L-glutamate + L-homocysteine = tetrahydropteroyltri-L-glutamate + L-methionine</text>
        <dbReference type="Rhea" id="RHEA:21196"/>
        <dbReference type="ChEBI" id="CHEBI:57844"/>
        <dbReference type="ChEBI" id="CHEBI:58140"/>
        <dbReference type="ChEBI" id="CHEBI:58199"/>
        <dbReference type="ChEBI" id="CHEBI:58207"/>
        <dbReference type="EC" id="2.1.1.14"/>
    </reaction>
</comment>
<evidence type="ECO:0000256" key="9">
    <source>
        <dbReference type="ARBA" id="ARBA00023167"/>
    </source>
</evidence>
<keyword evidence="14" id="KW-1185">Reference proteome</keyword>
<feature type="binding site" evidence="10">
    <location>
        <position position="746"/>
    </location>
    <ligand>
        <name>Zn(2+)</name>
        <dbReference type="ChEBI" id="CHEBI:29105"/>
        <note>catalytic</note>
    </ligand>
</feature>
<keyword evidence="8 10" id="KW-0862">Zinc</keyword>
<dbReference type="CDD" id="cd03312">
    <property type="entry name" value="CIMS_N_terminal_like"/>
    <property type="match status" value="1"/>
</dbReference>
<dbReference type="RefSeq" id="WP_188459888.1">
    <property type="nucleotide sequence ID" value="NZ_BAABHU010000001.1"/>
</dbReference>
<feature type="domain" description="Cobalamin-independent methionine synthase MetE C-terminal/archaeal" evidence="11">
    <location>
        <begin position="446"/>
        <end position="768"/>
    </location>
</feature>
<feature type="binding site" evidence="10">
    <location>
        <begin position="451"/>
        <end position="453"/>
    </location>
    <ligand>
        <name>L-methionine</name>
        <dbReference type="ChEBI" id="CHEBI:57844"/>
    </ligand>
</feature>
<evidence type="ECO:0000259" key="12">
    <source>
        <dbReference type="Pfam" id="PF08267"/>
    </source>
</evidence>
<comment type="pathway">
    <text evidence="2 10">Amino-acid biosynthesis; L-methionine biosynthesis via de novo pathway; L-methionine from L-homocysteine (MetE route): step 1/1.</text>
</comment>
<feature type="binding site" evidence="10">
    <location>
        <position position="661"/>
    </location>
    <ligand>
        <name>Zn(2+)</name>
        <dbReference type="ChEBI" id="CHEBI:29105"/>
        <note>catalytic</note>
    </ligand>
</feature>
<dbReference type="Pfam" id="PF01717">
    <property type="entry name" value="Meth_synt_2"/>
    <property type="match status" value="1"/>
</dbReference>
<comment type="cofactor">
    <cofactor evidence="10">
        <name>Zn(2+)</name>
        <dbReference type="ChEBI" id="CHEBI:29105"/>
    </cofactor>
    <text evidence="10">Binds 1 zinc ion per subunit.</text>
</comment>
<keyword evidence="5 10" id="KW-0028">Amino-acid biosynthesis</keyword>
<feature type="binding site" evidence="10">
    <location>
        <position position="581"/>
    </location>
    <ligand>
        <name>5-methyltetrahydropteroyltri-L-glutamate</name>
        <dbReference type="ChEBI" id="CHEBI:58207"/>
    </ligand>
</feature>
<dbReference type="CDD" id="cd03311">
    <property type="entry name" value="CIMS_C_terminal_like"/>
    <property type="match status" value="1"/>
</dbReference>
<evidence type="ECO:0000256" key="2">
    <source>
        <dbReference type="ARBA" id="ARBA00004681"/>
    </source>
</evidence>
<dbReference type="Proteomes" id="UP000636010">
    <property type="component" value="Unassembled WGS sequence"/>
</dbReference>
<dbReference type="EMBL" id="BMEC01000001">
    <property type="protein sequence ID" value="GGC20070.1"/>
    <property type="molecule type" value="Genomic_DNA"/>
</dbReference>
<evidence type="ECO:0000256" key="1">
    <source>
        <dbReference type="ARBA" id="ARBA00002777"/>
    </source>
</evidence>
<feature type="binding site" evidence="10">
    <location>
        <position position="625"/>
    </location>
    <ligand>
        <name>5-methyltetrahydropteroyltri-L-glutamate</name>
        <dbReference type="ChEBI" id="CHEBI:58207"/>
    </ligand>
</feature>
<dbReference type="NCBIfam" id="NF003556">
    <property type="entry name" value="PRK05222.1"/>
    <property type="match status" value="1"/>
</dbReference>
<keyword evidence="10" id="KW-0677">Repeat</keyword>
<feature type="binding site" evidence="10">
    <location>
        <position position="663"/>
    </location>
    <ligand>
        <name>Zn(2+)</name>
        <dbReference type="ChEBI" id="CHEBI:29105"/>
        <note>catalytic</note>
    </ligand>
</feature>
<protein>
    <recommendedName>
        <fullName evidence="10">5-methyltetrahydropteroyltriglutamate--homocysteine methyltransferase</fullName>
        <ecNumber evidence="10">2.1.1.14</ecNumber>
    </recommendedName>
    <alternativeName>
        <fullName evidence="10">Cobalamin-independent methionine synthase</fullName>
    </alternativeName>
    <alternativeName>
        <fullName evidence="10">Methionine synthase, vitamin-B12 independent isozyme</fullName>
    </alternativeName>
</protein>
<evidence type="ECO:0000256" key="4">
    <source>
        <dbReference type="ARBA" id="ARBA00022603"/>
    </source>
</evidence>
<keyword evidence="6 10" id="KW-0808">Transferase</keyword>
<keyword evidence="4 10" id="KW-0489">Methyltransferase</keyword>
<accession>A0ABQ1L5X5</accession>
<dbReference type="Pfam" id="PF08267">
    <property type="entry name" value="Meth_synt_1"/>
    <property type="match status" value="1"/>
</dbReference>
<dbReference type="EC" id="2.1.1.14" evidence="10"/>
<dbReference type="GO" id="GO:0032259">
    <property type="term" value="P:methylation"/>
    <property type="evidence" value="ECO:0007669"/>
    <property type="project" value="UniProtKB-KW"/>
</dbReference>
<feature type="binding site" evidence="10">
    <location>
        <begin position="535"/>
        <end position="536"/>
    </location>
    <ligand>
        <name>5-methyltetrahydropteroyltri-L-glutamate</name>
        <dbReference type="ChEBI" id="CHEBI:58207"/>
    </ligand>
</feature>
<keyword evidence="9 10" id="KW-0486">Methionine biosynthesis</keyword>
<organism evidence="13 14">
    <name type="scientific">Marivirga lumbricoides</name>
    <dbReference type="NCBI Taxonomy" id="1046115"/>
    <lineage>
        <taxon>Bacteria</taxon>
        <taxon>Pseudomonadati</taxon>
        <taxon>Bacteroidota</taxon>
        <taxon>Cytophagia</taxon>
        <taxon>Cytophagales</taxon>
        <taxon>Marivirgaceae</taxon>
        <taxon>Marivirga</taxon>
    </lineage>
</organism>
<feature type="binding site" evidence="10">
    <location>
        <position position="504"/>
    </location>
    <ligand>
        <name>L-methionine</name>
        <dbReference type="ChEBI" id="CHEBI:57844"/>
    </ligand>
</feature>
<feature type="domain" description="Cobalamin-independent methionine synthase MetE N-terminal" evidence="12">
    <location>
        <begin position="3"/>
        <end position="317"/>
    </location>
</feature>
<sequence>MLTHILGYPRIGSQRELKKACEQYWSGKISLQELLTAGRNIRQQNWQLQREAGIDLIPSNDFSFYDQVLDMSLTVHAIPKRYRQLVENNNNITDAYFAMARGYQKDELDITAMEMTKWFDTNYHYIVPEFYKNQQFKLFSTKVIDEYEEAKQLNIDTKPVLLGPVSFLLLGKEKEEGFHRIELIENLLPVYLEILTKLEAKGASWIQFDEPFLTLDLSEDEKKAYKYVYDKVKQFFPSLKILISTYFEGLKDNLHLATALPVNALHIDLVRCPEQLNEVLGHCGDKLILSLGVVDGRNIWKNDYQQSLEIINQAVEKLGPERVMIAPSCSLLHSPCDLEYENSLNEELKQWLSFARQKIDEVVTLKELANIEYLPAENLTQSGNQKTLEKLQANQLAVKSRKSSALIHNEKVKRRVEAITEADAKRDSIFGERVEKQHKGLNLPLFPTTTIGSFPQTKEVRSWRSKFKKGELNEAQYEGLLKQETEKAIRWQEEIGLDVLVHGEFERNDMVEYFGEQLEGVAFTKNGWVQSYGSRCVKPPIIFGDIHRPKPMTVFWSAFAQSLTKKHVKGMLTGPVTILQWSFVRNDQPRAETCTQIALAIRDEVADLEEAGIKIIQIDEPAIREGLPLRKADWQAYLQWAVKAFRIASSGVKDETQIHTHMCYSEFNDIIQNIAAMDADVITIECSRSQMELLDAFAEFRYPNEIGPGVYDIHSPRVPSKEEMLALLEKAKAVIPARQLWVNPDCGLKTRNWEETKLALIAMVEAAKQASVSFAESEEVSNH</sequence>
<comment type="similarity">
    <text evidence="3 10">Belongs to the vitamin-B12 independent methionine synthase family.</text>
</comment>